<dbReference type="AlphaFoldDB" id="A0A915I3J9"/>
<dbReference type="Proteomes" id="UP000887565">
    <property type="component" value="Unplaced"/>
</dbReference>
<evidence type="ECO:0000313" key="2">
    <source>
        <dbReference type="WBParaSite" id="nRc.2.0.1.t08311-RA"/>
    </source>
</evidence>
<dbReference type="WBParaSite" id="nRc.2.0.1.t08311-RA">
    <property type="protein sequence ID" value="nRc.2.0.1.t08311-RA"/>
    <property type="gene ID" value="nRc.2.0.1.g08311"/>
</dbReference>
<protein>
    <submittedName>
        <fullName evidence="2">Uncharacterized protein</fullName>
    </submittedName>
</protein>
<organism evidence="1 2">
    <name type="scientific">Romanomermis culicivorax</name>
    <name type="common">Nematode worm</name>
    <dbReference type="NCBI Taxonomy" id="13658"/>
    <lineage>
        <taxon>Eukaryota</taxon>
        <taxon>Metazoa</taxon>
        <taxon>Ecdysozoa</taxon>
        <taxon>Nematoda</taxon>
        <taxon>Enoplea</taxon>
        <taxon>Dorylaimia</taxon>
        <taxon>Mermithida</taxon>
        <taxon>Mermithoidea</taxon>
        <taxon>Mermithidae</taxon>
        <taxon>Romanomermis</taxon>
    </lineage>
</organism>
<proteinExistence type="predicted"/>
<keyword evidence="1" id="KW-1185">Reference proteome</keyword>
<name>A0A915I3J9_ROMCU</name>
<sequence length="74" mass="7694">MTWPPYEIRFISAIPTPDNSAPSLEAFASLSTQAFKVTPAGPSKYLNPILAGRSVVKVGDAKMALAPGPNPAPA</sequence>
<evidence type="ECO:0000313" key="1">
    <source>
        <dbReference type="Proteomes" id="UP000887565"/>
    </source>
</evidence>
<accession>A0A915I3J9</accession>
<reference evidence="2" key="1">
    <citation type="submission" date="2022-11" db="UniProtKB">
        <authorList>
            <consortium name="WormBaseParasite"/>
        </authorList>
    </citation>
    <scope>IDENTIFICATION</scope>
</reference>